<evidence type="ECO:0000313" key="1">
    <source>
        <dbReference type="EMBL" id="MDR6967788.1"/>
    </source>
</evidence>
<organism evidence="1 2">
    <name type="scientific">Flavobacterium arsenatis</name>
    <dbReference type="NCBI Taxonomy" id="1484332"/>
    <lineage>
        <taxon>Bacteria</taxon>
        <taxon>Pseudomonadati</taxon>
        <taxon>Bacteroidota</taxon>
        <taxon>Flavobacteriia</taxon>
        <taxon>Flavobacteriales</taxon>
        <taxon>Flavobacteriaceae</taxon>
        <taxon>Flavobacterium</taxon>
    </lineage>
</organism>
<sequence>MKKIVLSIILATLLFSCENKPKTNVLPEDAIVINPSDSLQKDFSSRLRLNETLTLGTIYADTVEFVGFNDQGDDFIFSVAKNKDTIGLIYNTGEVTFVRGDKIAIEWKMDSLRPAGDPDYLDHTEFLIGSKLLKPLQLTNKKIKFLWRKNLYNEELKMEVNSIVLNENYIKTISEPEKAALAYVATFIGNECEWDGQPTESRSNLRCKILEALGLGYQCSNPHLDLLRFWFRNDKDILKELENCPTIPDGATIQNTFDEINLEVEGNQIIVSFKVQGINMRESISNHWTEKHVYEFKGNELLLLKKDVSAVKKESR</sequence>
<reference evidence="1 2" key="1">
    <citation type="submission" date="2023-07" db="EMBL/GenBank/DDBJ databases">
        <title>Sorghum-associated microbial communities from plants grown in Nebraska, USA.</title>
        <authorList>
            <person name="Schachtman D."/>
        </authorList>
    </citation>
    <scope>NUCLEOTIDE SEQUENCE [LARGE SCALE GENOMIC DNA]</scope>
    <source>
        <strain evidence="1 2">3773</strain>
    </source>
</reference>
<evidence type="ECO:0008006" key="3">
    <source>
        <dbReference type="Google" id="ProtNLM"/>
    </source>
</evidence>
<keyword evidence="2" id="KW-1185">Reference proteome</keyword>
<name>A0ABU1TPJ7_9FLAO</name>
<accession>A0ABU1TPJ7</accession>
<gene>
    <name evidence="1" type="ORF">J2X31_001800</name>
</gene>
<evidence type="ECO:0000313" key="2">
    <source>
        <dbReference type="Proteomes" id="UP001255185"/>
    </source>
</evidence>
<comment type="caution">
    <text evidence="1">The sequence shown here is derived from an EMBL/GenBank/DDBJ whole genome shotgun (WGS) entry which is preliminary data.</text>
</comment>
<dbReference type="Proteomes" id="UP001255185">
    <property type="component" value="Unassembled WGS sequence"/>
</dbReference>
<proteinExistence type="predicted"/>
<dbReference type="RefSeq" id="WP_310026077.1">
    <property type="nucleotide sequence ID" value="NZ_JAVDVI010000006.1"/>
</dbReference>
<dbReference type="PROSITE" id="PS51257">
    <property type="entry name" value="PROKAR_LIPOPROTEIN"/>
    <property type="match status" value="1"/>
</dbReference>
<protein>
    <recommendedName>
        <fullName evidence="3">Lipoprotein</fullName>
    </recommendedName>
</protein>
<dbReference type="EMBL" id="JAVDVI010000006">
    <property type="protein sequence ID" value="MDR6967788.1"/>
    <property type="molecule type" value="Genomic_DNA"/>
</dbReference>